<evidence type="ECO:0000256" key="3">
    <source>
        <dbReference type="ARBA" id="ARBA00022932"/>
    </source>
</evidence>
<dbReference type="InterPro" id="IPR043502">
    <property type="entry name" value="DNA/RNA_pol_sf"/>
</dbReference>
<dbReference type="PANTHER" id="PTHR10670">
    <property type="entry name" value="DNA POLYMERASE EPSILON CATALYTIC SUBUNIT A"/>
    <property type="match status" value="1"/>
</dbReference>
<keyword evidence="4" id="KW-0408">Iron</keyword>
<dbReference type="GO" id="GO:0006272">
    <property type="term" value="P:leading strand elongation"/>
    <property type="evidence" value="ECO:0007669"/>
    <property type="project" value="TreeGrafter"/>
</dbReference>
<keyword evidence="4" id="KW-0539">Nucleus</keyword>
<dbReference type="GO" id="GO:0003887">
    <property type="term" value="F:DNA-directed DNA polymerase activity"/>
    <property type="evidence" value="ECO:0007669"/>
    <property type="project" value="UniProtKB-KW"/>
</dbReference>
<name>A0A9W9Y989_9CNID</name>
<dbReference type="InterPro" id="IPR042087">
    <property type="entry name" value="DNA_pol_B_thumb"/>
</dbReference>
<evidence type="ECO:0000256" key="4">
    <source>
        <dbReference type="RuleBase" id="RU365029"/>
    </source>
</evidence>
<keyword evidence="4" id="KW-0411">Iron-sulfur</keyword>
<dbReference type="Proteomes" id="UP001163046">
    <property type="component" value="Unassembled WGS sequence"/>
</dbReference>
<keyword evidence="4" id="KW-0862">Zinc</keyword>
<dbReference type="PANTHER" id="PTHR10670:SF0">
    <property type="entry name" value="DNA POLYMERASE EPSILON CATALYTIC SUBUNIT A"/>
    <property type="match status" value="1"/>
</dbReference>
<reference evidence="6" key="1">
    <citation type="submission" date="2023-01" db="EMBL/GenBank/DDBJ databases">
        <title>Genome assembly of the deep-sea coral Lophelia pertusa.</title>
        <authorList>
            <person name="Herrera S."/>
            <person name="Cordes E."/>
        </authorList>
    </citation>
    <scope>NUCLEOTIDE SEQUENCE</scope>
    <source>
        <strain evidence="6">USNM1676648</strain>
        <tissue evidence="6">Polyp</tissue>
    </source>
</reference>
<sequence>MPDSELFELICENRSMSRKLEDYEGQKSTSISTAKRLAEFLGDQMVKDKGLSCRFIISRKPEGSPVTERAIPLAIFQTEDSVKKHYLRRWLKDASMSTFDIREILDWQYYIERLNSCIQKIITIPAALQG</sequence>
<comment type="similarity">
    <text evidence="4">Belongs to the DNA polymerase type-B family.</text>
</comment>
<evidence type="ECO:0000256" key="2">
    <source>
        <dbReference type="ARBA" id="ARBA00022695"/>
    </source>
</evidence>
<dbReference type="GO" id="GO:0051539">
    <property type="term" value="F:4 iron, 4 sulfur cluster binding"/>
    <property type="evidence" value="ECO:0007669"/>
    <property type="project" value="UniProtKB-KW"/>
</dbReference>
<dbReference type="GO" id="GO:0000278">
    <property type="term" value="P:mitotic cell cycle"/>
    <property type="evidence" value="ECO:0007669"/>
    <property type="project" value="TreeGrafter"/>
</dbReference>
<keyword evidence="4" id="KW-0004">4Fe-4S</keyword>
<dbReference type="SUPFAM" id="SSF56672">
    <property type="entry name" value="DNA/RNA polymerases"/>
    <property type="match status" value="1"/>
</dbReference>
<evidence type="ECO:0000259" key="5">
    <source>
        <dbReference type="Pfam" id="PF22634"/>
    </source>
</evidence>
<dbReference type="InterPro" id="IPR055191">
    <property type="entry name" value="POL2_thumb"/>
</dbReference>
<feature type="non-terminal residue" evidence="6">
    <location>
        <position position="130"/>
    </location>
</feature>
<feature type="domain" description="DNA polymerase epsilon ,catalytic subunit A thumb" evidence="5">
    <location>
        <begin position="1"/>
        <end position="129"/>
    </location>
</feature>
<keyword evidence="4" id="KW-0238">DNA-binding</keyword>
<dbReference type="GO" id="GO:0003677">
    <property type="term" value="F:DNA binding"/>
    <property type="evidence" value="ECO:0007669"/>
    <property type="project" value="UniProtKB-KW"/>
</dbReference>
<keyword evidence="4" id="KW-0863">Zinc-finger</keyword>
<dbReference type="GO" id="GO:0006287">
    <property type="term" value="P:base-excision repair, gap-filling"/>
    <property type="evidence" value="ECO:0007669"/>
    <property type="project" value="TreeGrafter"/>
</dbReference>
<dbReference type="Pfam" id="PF22634">
    <property type="entry name" value="POL2_thumb"/>
    <property type="match status" value="1"/>
</dbReference>
<dbReference type="GO" id="GO:0045004">
    <property type="term" value="P:DNA replication proofreading"/>
    <property type="evidence" value="ECO:0007669"/>
    <property type="project" value="TreeGrafter"/>
</dbReference>
<comment type="subcellular location">
    <subcellularLocation>
        <location evidence="4">Nucleus</location>
    </subcellularLocation>
</comment>
<comment type="caution">
    <text evidence="6">The sequence shown here is derived from an EMBL/GenBank/DDBJ whole genome shotgun (WGS) entry which is preliminary data.</text>
</comment>
<dbReference type="GO" id="GO:0008310">
    <property type="term" value="F:single-stranded DNA 3'-5' DNA exonuclease activity"/>
    <property type="evidence" value="ECO:0007669"/>
    <property type="project" value="TreeGrafter"/>
</dbReference>
<comment type="cofactor">
    <cofactor evidence="4">
        <name>[4Fe-4S] cluster</name>
        <dbReference type="ChEBI" id="CHEBI:49883"/>
    </cofactor>
</comment>
<accession>A0A9W9Y989</accession>
<dbReference type="GO" id="GO:0008622">
    <property type="term" value="C:epsilon DNA polymerase complex"/>
    <property type="evidence" value="ECO:0007669"/>
    <property type="project" value="InterPro"/>
</dbReference>
<keyword evidence="4" id="KW-0235">DNA replication</keyword>
<keyword evidence="4" id="KW-0479">Metal-binding</keyword>
<protein>
    <recommendedName>
        <fullName evidence="4">DNA polymerase epsilon catalytic subunit</fullName>
        <ecNumber evidence="4">2.7.7.7</ecNumber>
    </recommendedName>
</protein>
<keyword evidence="7" id="KW-1185">Reference proteome</keyword>
<dbReference type="AlphaFoldDB" id="A0A9W9Y989"/>
<evidence type="ECO:0000313" key="6">
    <source>
        <dbReference type="EMBL" id="KAJ7326005.1"/>
    </source>
</evidence>
<dbReference type="GO" id="GO:0006297">
    <property type="term" value="P:nucleotide-excision repair, DNA gap filling"/>
    <property type="evidence" value="ECO:0007669"/>
    <property type="project" value="TreeGrafter"/>
</dbReference>
<dbReference type="InterPro" id="IPR029703">
    <property type="entry name" value="POL2"/>
</dbReference>
<proteinExistence type="inferred from homology"/>
<dbReference type="GO" id="GO:0008270">
    <property type="term" value="F:zinc ion binding"/>
    <property type="evidence" value="ECO:0007669"/>
    <property type="project" value="UniProtKB-KW"/>
</dbReference>
<keyword evidence="1 4" id="KW-0808">Transferase</keyword>
<gene>
    <name evidence="6" type="ORF">OS493_028727</name>
</gene>
<evidence type="ECO:0000313" key="7">
    <source>
        <dbReference type="Proteomes" id="UP001163046"/>
    </source>
</evidence>
<dbReference type="EC" id="2.7.7.7" evidence="4"/>
<keyword evidence="2 4" id="KW-0548">Nucleotidyltransferase</keyword>
<comment type="function">
    <text evidence="4">DNA polymerase II participates in chromosomal DNA replication.</text>
</comment>
<evidence type="ECO:0000256" key="1">
    <source>
        <dbReference type="ARBA" id="ARBA00022679"/>
    </source>
</evidence>
<comment type="catalytic activity">
    <reaction evidence="4">
        <text>DNA(n) + a 2'-deoxyribonucleoside 5'-triphosphate = DNA(n+1) + diphosphate</text>
        <dbReference type="Rhea" id="RHEA:22508"/>
        <dbReference type="Rhea" id="RHEA-COMP:17339"/>
        <dbReference type="Rhea" id="RHEA-COMP:17340"/>
        <dbReference type="ChEBI" id="CHEBI:33019"/>
        <dbReference type="ChEBI" id="CHEBI:61560"/>
        <dbReference type="ChEBI" id="CHEBI:173112"/>
        <dbReference type="EC" id="2.7.7.7"/>
    </reaction>
</comment>
<keyword evidence="3 4" id="KW-0239">DNA-directed DNA polymerase</keyword>
<dbReference type="OrthoDB" id="10006192at2759"/>
<organism evidence="6 7">
    <name type="scientific">Desmophyllum pertusum</name>
    <dbReference type="NCBI Taxonomy" id="174260"/>
    <lineage>
        <taxon>Eukaryota</taxon>
        <taxon>Metazoa</taxon>
        <taxon>Cnidaria</taxon>
        <taxon>Anthozoa</taxon>
        <taxon>Hexacorallia</taxon>
        <taxon>Scleractinia</taxon>
        <taxon>Caryophylliina</taxon>
        <taxon>Caryophylliidae</taxon>
        <taxon>Desmophyllum</taxon>
    </lineage>
</organism>
<dbReference type="EMBL" id="MU827805">
    <property type="protein sequence ID" value="KAJ7326005.1"/>
    <property type="molecule type" value="Genomic_DNA"/>
</dbReference>
<dbReference type="Gene3D" id="1.10.132.60">
    <property type="entry name" value="DNA polymerase family B, C-terminal domain"/>
    <property type="match status" value="1"/>
</dbReference>